<reference evidence="2 3" key="1">
    <citation type="submission" date="2017-04" db="EMBL/GenBank/DDBJ databases">
        <authorList>
            <person name="Varghese N."/>
            <person name="Submissions S."/>
        </authorList>
    </citation>
    <scope>NUCLEOTIDE SEQUENCE [LARGE SCALE GENOMIC DNA]</scope>
    <source>
        <strain evidence="2 3">VKM Ac-1784</strain>
    </source>
</reference>
<comment type="caution">
    <text evidence="2">The sequence shown here is derived from an EMBL/GenBank/DDBJ whole genome shotgun (WGS) entry which is preliminary data.</text>
</comment>
<proteinExistence type="predicted"/>
<evidence type="ECO:0000256" key="1">
    <source>
        <dbReference type="SAM" id="MobiDB-lite"/>
    </source>
</evidence>
<name>A0ABY1RC25_9MICO</name>
<accession>A0ABY1RC25</accession>
<organism evidence="2 3">
    <name type="scientific">Plantibacter elymi</name>
    <name type="common">nom. nud.</name>
    <dbReference type="NCBI Taxonomy" id="199708"/>
    <lineage>
        <taxon>Bacteria</taxon>
        <taxon>Bacillati</taxon>
        <taxon>Actinomycetota</taxon>
        <taxon>Actinomycetes</taxon>
        <taxon>Micrococcales</taxon>
        <taxon>Microbacteriaceae</taxon>
        <taxon>Plantibacter</taxon>
    </lineage>
</organism>
<protein>
    <submittedName>
        <fullName evidence="2">Uncharacterized protein</fullName>
    </submittedName>
</protein>
<dbReference type="Proteomes" id="UP000194464">
    <property type="component" value="Unassembled WGS sequence"/>
</dbReference>
<evidence type="ECO:0000313" key="2">
    <source>
        <dbReference type="EMBL" id="SMQ67558.1"/>
    </source>
</evidence>
<feature type="region of interest" description="Disordered" evidence="1">
    <location>
        <begin position="25"/>
        <end position="79"/>
    </location>
</feature>
<gene>
    <name evidence="2" type="ORF">SAMN06295909_1761</name>
</gene>
<feature type="compositionally biased region" description="Basic and acidic residues" evidence="1">
    <location>
        <begin position="42"/>
        <end position="59"/>
    </location>
</feature>
<keyword evidence="3" id="KW-1185">Reference proteome</keyword>
<evidence type="ECO:0000313" key="3">
    <source>
        <dbReference type="Proteomes" id="UP000194464"/>
    </source>
</evidence>
<sequence>MRAFCVSRALRSTRLVTEGYRSLSLSKGAPTGVLSHPPRPRGHFDKLSDRGEFDRDSGRAADQSGRTGAEPVASATMRRTTSMSVVFSPRRFGLPVP</sequence>
<dbReference type="EMBL" id="FXWJ01000002">
    <property type="protein sequence ID" value="SMQ67558.1"/>
    <property type="molecule type" value="Genomic_DNA"/>
</dbReference>